<comment type="caution">
    <text evidence="9">The sequence shown here is derived from an EMBL/GenBank/DDBJ whole genome shotgun (WGS) entry which is preliminary data.</text>
</comment>
<feature type="transmembrane region" description="Helical" evidence="6">
    <location>
        <begin position="210"/>
        <end position="227"/>
    </location>
</feature>
<dbReference type="PANTHER" id="PTHR21236">
    <property type="entry name" value="GOLGI MEMBRANE PROTEIN YIP1"/>
    <property type="match status" value="1"/>
</dbReference>
<evidence type="ECO:0000256" key="7">
    <source>
        <dbReference type="SAM" id="MobiDB-lite"/>
    </source>
</evidence>
<reference evidence="9 10" key="1">
    <citation type="submission" date="2023-04" db="EMBL/GenBank/DDBJ databases">
        <title>Genome of Basidiobolus ranarum AG-B5.</title>
        <authorList>
            <person name="Stajich J.E."/>
            <person name="Carter-House D."/>
            <person name="Gryganskyi A."/>
        </authorList>
    </citation>
    <scope>NUCLEOTIDE SEQUENCE [LARGE SCALE GENOMIC DNA]</scope>
    <source>
        <strain evidence="9 10">AG-B5</strain>
    </source>
</reference>
<organism evidence="9 10">
    <name type="scientific">Basidiobolus ranarum</name>
    <dbReference type="NCBI Taxonomy" id="34480"/>
    <lineage>
        <taxon>Eukaryota</taxon>
        <taxon>Fungi</taxon>
        <taxon>Fungi incertae sedis</taxon>
        <taxon>Zoopagomycota</taxon>
        <taxon>Entomophthoromycotina</taxon>
        <taxon>Basidiobolomycetes</taxon>
        <taxon>Basidiobolales</taxon>
        <taxon>Basidiobolaceae</taxon>
        <taxon>Basidiobolus</taxon>
    </lineage>
</organism>
<keyword evidence="10" id="KW-1185">Reference proteome</keyword>
<evidence type="ECO:0000259" key="8">
    <source>
        <dbReference type="Pfam" id="PF04893"/>
    </source>
</evidence>
<keyword evidence="3 6" id="KW-0812">Transmembrane</keyword>
<evidence type="ECO:0000256" key="5">
    <source>
        <dbReference type="ARBA" id="ARBA00023136"/>
    </source>
</evidence>
<protein>
    <recommendedName>
        <fullName evidence="6">Protein YIP</fullName>
    </recommendedName>
</protein>
<feature type="transmembrane region" description="Helical" evidence="6">
    <location>
        <begin position="119"/>
        <end position="140"/>
    </location>
</feature>
<keyword evidence="4 6" id="KW-1133">Transmembrane helix</keyword>
<dbReference type="Proteomes" id="UP001479436">
    <property type="component" value="Unassembled WGS sequence"/>
</dbReference>
<dbReference type="PANTHER" id="PTHR21236:SF1">
    <property type="entry name" value="PROTEIN YIPF6"/>
    <property type="match status" value="1"/>
</dbReference>
<dbReference type="Pfam" id="PF04893">
    <property type="entry name" value="Yip1"/>
    <property type="match status" value="1"/>
</dbReference>
<evidence type="ECO:0000313" key="10">
    <source>
        <dbReference type="Proteomes" id="UP001479436"/>
    </source>
</evidence>
<comment type="similarity">
    <text evidence="2 6">Belongs to the YIP1 family.</text>
</comment>
<dbReference type="InterPro" id="IPR006977">
    <property type="entry name" value="Yip1_dom"/>
</dbReference>
<gene>
    <name evidence="9" type="ORF">K7432_003009</name>
</gene>
<evidence type="ECO:0000313" key="9">
    <source>
        <dbReference type="EMBL" id="KAK9722001.1"/>
    </source>
</evidence>
<name>A0ABR2W7E0_9FUNG</name>
<comment type="subcellular location">
    <subcellularLocation>
        <location evidence="6">Golgi apparatus membrane</location>
        <topology evidence="6">Multi-pass membrane protein</topology>
    </subcellularLocation>
    <subcellularLocation>
        <location evidence="1">Membrane</location>
        <topology evidence="1">Multi-pass membrane protein</topology>
    </subcellularLocation>
</comment>
<evidence type="ECO:0000256" key="2">
    <source>
        <dbReference type="ARBA" id="ARBA00010596"/>
    </source>
</evidence>
<evidence type="ECO:0000256" key="4">
    <source>
        <dbReference type="ARBA" id="ARBA00022989"/>
    </source>
</evidence>
<dbReference type="InterPro" id="IPR045231">
    <property type="entry name" value="Yip1/4-like"/>
</dbReference>
<dbReference type="EMBL" id="JASJQH010006962">
    <property type="protein sequence ID" value="KAK9722001.1"/>
    <property type="molecule type" value="Genomic_DNA"/>
</dbReference>
<evidence type="ECO:0000256" key="3">
    <source>
        <dbReference type="ARBA" id="ARBA00022692"/>
    </source>
</evidence>
<evidence type="ECO:0000256" key="1">
    <source>
        <dbReference type="ARBA" id="ARBA00004141"/>
    </source>
</evidence>
<feature type="transmembrane region" description="Helical" evidence="6">
    <location>
        <begin position="152"/>
        <end position="174"/>
    </location>
</feature>
<sequence length="228" mass="24959">MSSARIPSDVSSPPLLDDDDLNVDLSTTPSLTMPSVSGNIGSGINGQANPSRTFEDTLDEPISVTIMRDLSNIQKKCKQVLLPKGRNDALKDWDLWGPLLLCLVLAIMLSLMAPAEQSASVFTGIFVIIWFGAAVVTLNAKLLGGKVSFFQSVCVLGYCVFPLDIAAIISFFVGWILVRLIFVVVAFGWSTYASIGFLSDVHLNNRRTLAVYPIFLFYFVISWMILIS</sequence>
<accession>A0ABR2W7E0</accession>
<proteinExistence type="inferred from homology"/>
<feature type="transmembrane region" description="Helical" evidence="6">
    <location>
        <begin position="180"/>
        <end position="198"/>
    </location>
</feature>
<feature type="transmembrane region" description="Helical" evidence="6">
    <location>
        <begin position="93"/>
        <end position="113"/>
    </location>
</feature>
<feature type="region of interest" description="Disordered" evidence="7">
    <location>
        <begin position="1"/>
        <end position="23"/>
    </location>
</feature>
<keyword evidence="5 6" id="KW-0472">Membrane</keyword>
<evidence type="ECO:0000256" key="6">
    <source>
        <dbReference type="RuleBase" id="RU361264"/>
    </source>
</evidence>
<feature type="domain" description="Yip1" evidence="8">
    <location>
        <begin position="91"/>
        <end position="224"/>
    </location>
</feature>